<comment type="caution">
    <text evidence="7">The sequence shown here is derived from an EMBL/GenBank/DDBJ whole genome shotgun (WGS) entry which is preliminary data.</text>
</comment>
<sequence length="385" mass="41104">MTGDHRPLLSVRDLQVRFPVRTDRGKGVVQAVAGIDFDIHRGQTVSLVGESGSGKSTVANALMHLVEPSAGTVLLDGRDVTSVRGRELKALRRRIAMVFQDPFASLDPRQHVSRAVAEPLEVHGLGGDRDGRRRRVAELFEQVGLSRRFLDRYPHELSGGQRQRVSIARALAGEPDLIVLDEATASLDVSVQAQIMNLLNRLQGELGLTYLFIAHDLAVVEHMSDHVLVMYLGRLMEDGGVRDVFDAPAHPYTRALLASAPSADPVAERRRRTAPLEGEVPSPLDPPSGCVFRTRCPWAAEECARTVPAPVPPPGAPGAPPAARGGPPEARRAGREHVAACLRLPVVQASVRGASRPGDSAAGSGAAGPERPSAARRAPWAGPGS</sequence>
<gene>
    <name evidence="7" type="ORF">E2R59_16175</name>
</gene>
<dbReference type="InterPro" id="IPR017871">
    <property type="entry name" value="ABC_transporter-like_CS"/>
</dbReference>
<feature type="compositionally biased region" description="Pro residues" evidence="5">
    <location>
        <begin position="309"/>
        <end position="320"/>
    </location>
</feature>
<dbReference type="Pfam" id="PF08352">
    <property type="entry name" value="oligo_HPY"/>
    <property type="match status" value="1"/>
</dbReference>
<feature type="region of interest" description="Disordered" evidence="5">
    <location>
        <begin position="351"/>
        <end position="385"/>
    </location>
</feature>
<reference evidence="7 8" key="1">
    <citation type="submission" date="2019-03" db="EMBL/GenBank/DDBJ databases">
        <title>Genome Sequencing and Assembly of Various Microbes Isolated from Partially Reclaimed Soil and Acid Mine Drainage (AMD) Site.</title>
        <authorList>
            <person name="Steinbock B."/>
            <person name="Bechtold R."/>
            <person name="Sevigny J.L."/>
            <person name="Thomas D."/>
            <person name="Cuthill L.R."/>
            <person name="Aveiro Johannsen E.J."/>
            <person name="Thomas K."/>
            <person name="Ghosh A."/>
        </authorList>
    </citation>
    <scope>NUCLEOTIDE SEQUENCE [LARGE SCALE GENOMIC DNA]</scope>
    <source>
        <strain evidence="7 8">S-A3</strain>
    </source>
</reference>
<dbReference type="CDD" id="cd03257">
    <property type="entry name" value="ABC_NikE_OppD_transporters"/>
    <property type="match status" value="1"/>
</dbReference>
<keyword evidence="2" id="KW-0813">Transport</keyword>
<dbReference type="GO" id="GO:0016887">
    <property type="term" value="F:ATP hydrolysis activity"/>
    <property type="evidence" value="ECO:0007669"/>
    <property type="project" value="InterPro"/>
</dbReference>
<dbReference type="SMART" id="SM00382">
    <property type="entry name" value="AAA"/>
    <property type="match status" value="1"/>
</dbReference>
<evidence type="ECO:0000256" key="5">
    <source>
        <dbReference type="SAM" id="MobiDB-lite"/>
    </source>
</evidence>
<accession>A0A4R5Y5U9</accession>
<dbReference type="GeneID" id="64348960"/>
<dbReference type="InterPro" id="IPR003593">
    <property type="entry name" value="AAA+_ATPase"/>
</dbReference>
<dbReference type="Gene3D" id="3.40.50.300">
    <property type="entry name" value="P-loop containing nucleotide triphosphate hydrolases"/>
    <property type="match status" value="1"/>
</dbReference>
<feature type="region of interest" description="Disordered" evidence="5">
    <location>
        <begin position="308"/>
        <end position="337"/>
    </location>
</feature>
<comment type="similarity">
    <text evidence="1">Belongs to the ABC transporter superfamily.</text>
</comment>
<dbReference type="InterPro" id="IPR013563">
    <property type="entry name" value="Oligopep_ABC_C"/>
</dbReference>
<dbReference type="NCBIfam" id="TIGR01727">
    <property type="entry name" value="oligo_HPY"/>
    <property type="match status" value="1"/>
</dbReference>
<evidence type="ECO:0000256" key="3">
    <source>
        <dbReference type="ARBA" id="ARBA00022741"/>
    </source>
</evidence>
<protein>
    <submittedName>
        <fullName evidence="7">ABC transporter ATP-binding protein</fullName>
    </submittedName>
</protein>
<feature type="domain" description="ABC transporter" evidence="6">
    <location>
        <begin position="11"/>
        <end position="257"/>
    </location>
</feature>
<feature type="region of interest" description="Disordered" evidence="5">
    <location>
        <begin position="260"/>
        <end position="286"/>
    </location>
</feature>
<evidence type="ECO:0000256" key="4">
    <source>
        <dbReference type="ARBA" id="ARBA00022840"/>
    </source>
</evidence>
<dbReference type="Pfam" id="PF00005">
    <property type="entry name" value="ABC_tran"/>
    <property type="match status" value="1"/>
</dbReference>
<dbReference type="RefSeq" id="WP_133411419.1">
    <property type="nucleotide sequence ID" value="NZ_SMZT01000009.1"/>
</dbReference>
<evidence type="ECO:0000256" key="2">
    <source>
        <dbReference type="ARBA" id="ARBA00022448"/>
    </source>
</evidence>
<dbReference type="GO" id="GO:0015833">
    <property type="term" value="P:peptide transport"/>
    <property type="evidence" value="ECO:0007669"/>
    <property type="project" value="InterPro"/>
</dbReference>
<dbReference type="Proteomes" id="UP000295163">
    <property type="component" value="Unassembled WGS sequence"/>
</dbReference>
<evidence type="ECO:0000259" key="6">
    <source>
        <dbReference type="PROSITE" id="PS50893"/>
    </source>
</evidence>
<keyword evidence="4 7" id="KW-0067">ATP-binding</keyword>
<dbReference type="InterPro" id="IPR027417">
    <property type="entry name" value="P-loop_NTPase"/>
</dbReference>
<dbReference type="GO" id="GO:0005524">
    <property type="term" value="F:ATP binding"/>
    <property type="evidence" value="ECO:0007669"/>
    <property type="project" value="UniProtKB-KW"/>
</dbReference>
<keyword evidence="3" id="KW-0547">Nucleotide-binding</keyword>
<evidence type="ECO:0000313" key="7">
    <source>
        <dbReference type="EMBL" id="TDL39086.1"/>
    </source>
</evidence>
<dbReference type="PANTHER" id="PTHR43776">
    <property type="entry name" value="TRANSPORT ATP-BINDING PROTEIN"/>
    <property type="match status" value="1"/>
</dbReference>
<organism evidence="7 8">
    <name type="scientific">Kocuria rosea</name>
    <name type="common">Deinococcus erythromyxa</name>
    <name type="synonym">Micrococcus rubens</name>
    <dbReference type="NCBI Taxonomy" id="1275"/>
    <lineage>
        <taxon>Bacteria</taxon>
        <taxon>Bacillati</taxon>
        <taxon>Actinomycetota</taxon>
        <taxon>Actinomycetes</taxon>
        <taxon>Micrococcales</taxon>
        <taxon>Micrococcaceae</taxon>
        <taxon>Kocuria</taxon>
    </lineage>
</organism>
<dbReference type="EMBL" id="SMZT01000009">
    <property type="protein sequence ID" value="TDL39086.1"/>
    <property type="molecule type" value="Genomic_DNA"/>
</dbReference>
<dbReference type="SUPFAM" id="SSF52540">
    <property type="entry name" value="P-loop containing nucleoside triphosphate hydrolases"/>
    <property type="match status" value="1"/>
</dbReference>
<dbReference type="PANTHER" id="PTHR43776:SF7">
    <property type="entry name" value="D,D-DIPEPTIDE TRANSPORT ATP-BINDING PROTEIN DDPF-RELATED"/>
    <property type="match status" value="1"/>
</dbReference>
<dbReference type="FunFam" id="3.40.50.300:FF:000016">
    <property type="entry name" value="Oligopeptide ABC transporter ATP-binding component"/>
    <property type="match status" value="1"/>
</dbReference>
<proteinExistence type="inferred from homology"/>
<evidence type="ECO:0000313" key="8">
    <source>
        <dbReference type="Proteomes" id="UP000295163"/>
    </source>
</evidence>
<evidence type="ECO:0000256" key="1">
    <source>
        <dbReference type="ARBA" id="ARBA00005417"/>
    </source>
</evidence>
<feature type="compositionally biased region" description="Low complexity" evidence="5">
    <location>
        <begin position="352"/>
        <end position="385"/>
    </location>
</feature>
<name>A0A4R5Y5U9_KOCRO</name>
<dbReference type="PROSITE" id="PS50893">
    <property type="entry name" value="ABC_TRANSPORTER_2"/>
    <property type="match status" value="1"/>
</dbReference>
<dbReference type="AlphaFoldDB" id="A0A4R5Y5U9"/>
<dbReference type="InterPro" id="IPR050319">
    <property type="entry name" value="ABC_transp_ATP-bind"/>
</dbReference>
<dbReference type="InterPro" id="IPR003439">
    <property type="entry name" value="ABC_transporter-like_ATP-bd"/>
</dbReference>
<dbReference type="PROSITE" id="PS00211">
    <property type="entry name" value="ABC_TRANSPORTER_1"/>
    <property type="match status" value="1"/>
</dbReference>
<dbReference type="GO" id="GO:0055085">
    <property type="term" value="P:transmembrane transport"/>
    <property type="evidence" value="ECO:0007669"/>
    <property type="project" value="UniProtKB-ARBA"/>
</dbReference>